<comment type="function">
    <text evidence="10">F(1)F(0) ATP synthase produces ATP from ADP in the presence of a proton or sodium gradient. F-type ATPases consist of two structural domains, F(1) containing the extramembraneous catalytic core and F(0) containing the membrane proton channel, linked together by a central stalk and a peripheral stalk. During catalysis, ATP synthesis in the catalytic domain of F(1) is coupled via a rotary mechanism of the central stalk subunits to proton translocation.</text>
</comment>
<proteinExistence type="inferred from homology"/>
<comment type="similarity">
    <text evidence="1 12">Belongs to the ATPase B chain family.</text>
</comment>
<evidence type="ECO:0008006" key="17">
    <source>
        <dbReference type="Google" id="ProtNLM"/>
    </source>
</evidence>
<dbReference type="GO" id="GO:0012505">
    <property type="term" value="C:endomembrane system"/>
    <property type="evidence" value="ECO:0007669"/>
    <property type="project" value="UniProtKB-SubCell"/>
</dbReference>
<dbReference type="InterPro" id="IPR050059">
    <property type="entry name" value="ATP_synthase_B_chain"/>
</dbReference>
<keyword evidence="3 12" id="KW-0138">CF(0)</keyword>
<feature type="transmembrane region" description="Helical" evidence="14">
    <location>
        <begin position="12"/>
        <end position="29"/>
    </location>
</feature>
<evidence type="ECO:0000256" key="6">
    <source>
        <dbReference type="ARBA" id="ARBA00022989"/>
    </source>
</evidence>
<dbReference type="GO" id="GO:0046961">
    <property type="term" value="F:proton-transporting ATPase activity, rotational mechanism"/>
    <property type="evidence" value="ECO:0007669"/>
    <property type="project" value="TreeGrafter"/>
</dbReference>
<comment type="subcellular location">
    <subcellularLocation>
        <location evidence="11">Endomembrane system</location>
        <topology evidence="11">Single-pass membrane protein</topology>
    </subcellularLocation>
</comment>
<keyword evidence="7 12" id="KW-0406">Ion transport</keyword>
<dbReference type="Pfam" id="PF00430">
    <property type="entry name" value="ATP-synt_B"/>
    <property type="match status" value="1"/>
</dbReference>
<evidence type="ECO:0000256" key="10">
    <source>
        <dbReference type="ARBA" id="ARBA00025198"/>
    </source>
</evidence>
<dbReference type="AlphaFoldDB" id="A0A2M8KRJ5"/>
<protein>
    <recommendedName>
        <fullName evidence="17">ATP synthase subunit b</fullName>
    </recommendedName>
</protein>
<evidence type="ECO:0000256" key="9">
    <source>
        <dbReference type="ARBA" id="ARBA00023310"/>
    </source>
</evidence>
<name>A0A2M8KRJ5_9BACT</name>
<sequence length="169" mass="19455">MDKLGIDPKLLLAQTINFLIVLFVYARFVHKPFMNTLSQEKKKKQELEGALQKTQKEQEAVLKQKEMLEIELESRTKKAYTKLKNEADGMKQRAIKEAQEEAQRIREQNIQIIERDREKMIEDVKGQGVSIATAVLEKALVGLTEGELSKKVTQAVIQKLPRIHNEKSK</sequence>
<dbReference type="PANTHER" id="PTHR33445">
    <property type="entry name" value="ATP SYNTHASE SUBUNIT B', CHLOROPLASTIC"/>
    <property type="match status" value="1"/>
</dbReference>
<evidence type="ECO:0000256" key="7">
    <source>
        <dbReference type="ARBA" id="ARBA00023065"/>
    </source>
</evidence>
<dbReference type="EMBL" id="PFED01000185">
    <property type="protein sequence ID" value="PJE62525.1"/>
    <property type="molecule type" value="Genomic_DNA"/>
</dbReference>
<reference evidence="16" key="1">
    <citation type="submission" date="2017-09" db="EMBL/GenBank/DDBJ databases">
        <title>Depth-based differentiation of microbial function through sediment-hosted aquifers and enrichment of novel symbionts in the deep terrestrial subsurface.</title>
        <authorList>
            <person name="Probst A.J."/>
            <person name="Ladd B."/>
            <person name="Jarett J.K."/>
            <person name="Geller-Mcgrath D.E."/>
            <person name="Sieber C.M.K."/>
            <person name="Emerson J.B."/>
            <person name="Anantharaman K."/>
            <person name="Thomas B.C."/>
            <person name="Malmstrom R."/>
            <person name="Stieglmeier M."/>
            <person name="Klingl A."/>
            <person name="Woyke T."/>
            <person name="Ryan C.M."/>
            <person name="Banfield J.F."/>
        </authorList>
    </citation>
    <scope>NUCLEOTIDE SEQUENCE [LARGE SCALE GENOMIC DNA]</scope>
</reference>
<keyword evidence="5 12" id="KW-0375">Hydrogen ion transport</keyword>
<keyword evidence="2 12" id="KW-0813">Transport</keyword>
<evidence type="ECO:0000256" key="12">
    <source>
        <dbReference type="RuleBase" id="RU003848"/>
    </source>
</evidence>
<keyword evidence="4 12" id="KW-0812">Transmembrane</keyword>
<evidence type="ECO:0000256" key="11">
    <source>
        <dbReference type="ARBA" id="ARBA00037847"/>
    </source>
</evidence>
<evidence type="ECO:0000256" key="13">
    <source>
        <dbReference type="SAM" id="Coils"/>
    </source>
</evidence>
<dbReference type="GO" id="GO:0045259">
    <property type="term" value="C:proton-transporting ATP synthase complex"/>
    <property type="evidence" value="ECO:0007669"/>
    <property type="project" value="UniProtKB-KW"/>
</dbReference>
<evidence type="ECO:0000256" key="14">
    <source>
        <dbReference type="SAM" id="Phobius"/>
    </source>
</evidence>
<evidence type="ECO:0000256" key="5">
    <source>
        <dbReference type="ARBA" id="ARBA00022781"/>
    </source>
</evidence>
<evidence type="ECO:0000313" key="15">
    <source>
        <dbReference type="EMBL" id="PJE62525.1"/>
    </source>
</evidence>
<comment type="caution">
    <text evidence="15">The sequence shown here is derived from an EMBL/GenBank/DDBJ whole genome shotgun (WGS) entry which is preliminary data.</text>
</comment>
<evidence type="ECO:0000256" key="3">
    <source>
        <dbReference type="ARBA" id="ARBA00022547"/>
    </source>
</evidence>
<evidence type="ECO:0000313" key="16">
    <source>
        <dbReference type="Proteomes" id="UP000229554"/>
    </source>
</evidence>
<gene>
    <name evidence="15" type="ORF">COU88_04505</name>
</gene>
<accession>A0A2M8KRJ5</accession>
<evidence type="ECO:0000256" key="2">
    <source>
        <dbReference type="ARBA" id="ARBA00022448"/>
    </source>
</evidence>
<keyword evidence="9" id="KW-0066">ATP synthesis</keyword>
<organism evidence="15 16">
    <name type="scientific">Candidatus Roizmanbacteria bacterium CG10_big_fil_rev_8_21_14_0_10_39_6</name>
    <dbReference type="NCBI Taxonomy" id="1974853"/>
    <lineage>
        <taxon>Bacteria</taxon>
        <taxon>Candidatus Roizmaniibacteriota</taxon>
    </lineage>
</organism>
<dbReference type="InterPro" id="IPR002146">
    <property type="entry name" value="ATP_synth_b/b'su_bac/chlpt"/>
</dbReference>
<evidence type="ECO:0000256" key="4">
    <source>
        <dbReference type="ARBA" id="ARBA00022692"/>
    </source>
</evidence>
<dbReference type="CDD" id="cd06503">
    <property type="entry name" value="ATP-synt_Fo_b"/>
    <property type="match status" value="1"/>
</dbReference>
<keyword evidence="6 14" id="KW-1133">Transmembrane helix</keyword>
<keyword evidence="13" id="KW-0175">Coiled coil</keyword>
<dbReference type="Proteomes" id="UP000229554">
    <property type="component" value="Unassembled WGS sequence"/>
</dbReference>
<keyword evidence="8 14" id="KW-0472">Membrane</keyword>
<evidence type="ECO:0000256" key="1">
    <source>
        <dbReference type="ARBA" id="ARBA00005513"/>
    </source>
</evidence>
<dbReference type="PANTHER" id="PTHR33445:SF2">
    <property type="entry name" value="ATP SYNTHASE SUBUNIT B', CHLOROPLASTIC"/>
    <property type="match status" value="1"/>
</dbReference>
<evidence type="ECO:0000256" key="8">
    <source>
        <dbReference type="ARBA" id="ARBA00023136"/>
    </source>
</evidence>
<dbReference type="GO" id="GO:0015986">
    <property type="term" value="P:proton motive force-driven ATP synthesis"/>
    <property type="evidence" value="ECO:0007669"/>
    <property type="project" value="InterPro"/>
</dbReference>
<feature type="coiled-coil region" evidence="13">
    <location>
        <begin position="37"/>
        <end position="115"/>
    </location>
</feature>